<dbReference type="RefSeq" id="WP_130421824.1">
    <property type="nucleotide sequence ID" value="NZ_SHKW01000001.1"/>
</dbReference>
<keyword evidence="1 2" id="KW-0597">Phosphoprotein</keyword>
<keyword evidence="5" id="KW-1185">Reference proteome</keyword>
<dbReference type="AlphaFoldDB" id="A0A4Q7Z141"/>
<feature type="modified residue" description="4-aspartylphosphate" evidence="2">
    <location>
        <position position="53"/>
    </location>
</feature>
<dbReference type="EMBL" id="SHKW01000001">
    <property type="protein sequence ID" value="RZU43341.1"/>
    <property type="molecule type" value="Genomic_DNA"/>
</dbReference>
<organism evidence="4 5">
    <name type="scientific">Edaphobacter modestus</name>
    <dbReference type="NCBI Taxonomy" id="388466"/>
    <lineage>
        <taxon>Bacteria</taxon>
        <taxon>Pseudomonadati</taxon>
        <taxon>Acidobacteriota</taxon>
        <taxon>Terriglobia</taxon>
        <taxon>Terriglobales</taxon>
        <taxon>Acidobacteriaceae</taxon>
        <taxon>Edaphobacter</taxon>
    </lineage>
</organism>
<accession>A0A4Q7Z141</accession>
<gene>
    <name evidence="4" type="ORF">BDD14_5000</name>
</gene>
<dbReference type="InterPro" id="IPR050595">
    <property type="entry name" value="Bact_response_regulator"/>
</dbReference>
<sequence length="141" mass="15285">MRQILIIDDEDDIREVASLSLEATVGWKVLTASSGSQGIELAISHQPDAILMDVMMPGVDGPTTFRQMQQIPAIVHIPVLLLTAKVQGVDKRRFADLGVTAVLFKPFDPLTLAEQIAEALHWSIVPSSSVRKISSISSAPK</sequence>
<name>A0A4Q7Z141_9BACT</name>
<evidence type="ECO:0000313" key="5">
    <source>
        <dbReference type="Proteomes" id="UP000292958"/>
    </source>
</evidence>
<dbReference type="PANTHER" id="PTHR44591">
    <property type="entry name" value="STRESS RESPONSE REGULATOR PROTEIN 1"/>
    <property type="match status" value="1"/>
</dbReference>
<dbReference type="Proteomes" id="UP000292958">
    <property type="component" value="Unassembled WGS sequence"/>
</dbReference>
<evidence type="ECO:0000259" key="3">
    <source>
        <dbReference type="PROSITE" id="PS50110"/>
    </source>
</evidence>
<dbReference type="SUPFAM" id="SSF52172">
    <property type="entry name" value="CheY-like"/>
    <property type="match status" value="1"/>
</dbReference>
<dbReference type="CDD" id="cd17552">
    <property type="entry name" value="REC_RR468-like"/>
    <property type="match status" value="1"/>
</dbReference>
<dbReference type="OrthoDB" id="9790669at2"/>
<proteinExistence type="predicted"/>
<dbReference type="InterPro" id="IPR001789">
    <property type="entry name" value="Sig_transdc_resp-reg_receiver"/>
</dbReference>
<dbReference type="PROSITE" id="PS50110">
    <property type="entry name" value="RESPONSE_REGULATORY"/>
    <property type="match status" value="1"/>
</dbReference>
<reference evidence="4 5" key="1">
    <citation type="submission" date="2019-02" db="EMBL/GenBank/DDBJ databases">
        <title>Genomic Encyclopedia of Archaeal and Bacterial Type Strains, Phase II (KMG-II): from individual species to whole genera.</title>
        <authorList>
            <person name="Goeker M."/>
        </authorList>
    </citation>
    <scope>NUCLEOTIDE SEQUENCE [LARGE SCALE GENOMIC DNA]</scope>
    <source>
        <strain evidence="4 5">DSM 18101</strain>
    </source>
</reference>
<dbReference type="SMART" id="SM00448">
    <property type="entry name" value="REC"/>
    <property type="match status" value="1"/>
</dbReference>
<dbReference type="PANTHER" id="PTHR44591:SF22">
    <property type="entry name" value="CHEY SUBFAMILY"/>
    <property type="match status" value="1"/>
</dbReference>
<dbReference type="Gene3D" id="3.40.50.2300">
    <property type="match status" value="1"/>
</dbReference>
<dbReference type="Pfam" id="PF00072">
    <property type="entry name" value="Response_reg"/>
    <property type="match status" value="1"/>
</dbReference>
<feature type="domain" description="Response regulatory" evidence="3">
    <location>
        <begin position="3"/>
        <end position="120"/>
    </location>
</feature>
<dbReference type="InterPro" id="IPR011006">
    <property type="entry name" value="CheY-like_superfamily"/>
</dbReference>
<protein>
    <submittedName>
        <fullName evidence="4">Response regulator receiver domain-containing protein</fullName>
    </submittedName>
</protein>
<comment type="caution">
    <text evidence="4">The sequence shown here is derived from an EMBL/GenBank/DDBJ whole genome shotgun (WGS) entry which is preliminary data.</text>
</comment>
<evidence type="ECO:0000313" key="4">
    <source>
        <dbReference type="EMBL" id="RZU43341.1"/>
    </source>
</evidence>
<dbReference type="GO" id="GO:0000160">
    <property type="term" value="P:phosphorelay signal transduction system"/>
    <property type="evidence" value="ECO:0007669"/>
    <property type="project" value="InterPro"/>
</dbReference>
<evidence type="ECO:0000256" key="2">
    <source>
        <dbReference type="PROSITE-ProRule" id="PRU00169"/>
    </source>
</evidence>
<evidence type="ECO:0000256" key="1">
    <source>
        <dbReference type="ARBA" id="ARBA00022553"/>
    </source>
</evidence>